<dbReference type="PRINTS" id="PR00625">
    <property type="entry name" value="JDOMAIN"/>
</dbReference>
<dbReference type="Pfam" id="PF00226">
    <property type="entry name" value="DnaJ"/>
    <property type="match status" value="1"/>
</dbReference>
<dbReference type="Proteomes" id="UP000271974">
    <property type="component" value="Unassembled WGS sequence"/>
</dbReference>
<dbReference type="PROSITE" id="PS51074">
    <property type="entry name" value="DPH_MB"/>
    <property type="match status" value="1"/>
</dbReference>
<evidence type="ECO:0000256" key="4">
    <source>
        <dbReference type="ARBA" id="ARBA00023004"/>
    </source>
</evidence>
<dbReference type="PANTHER" id="PTHR45255:SF1">
    <property type="entry name" value="DNAJ HOMOLOG SUBFAMILY C MEMBER 24"/>
    <property type="match status" value="1"/>
</dbReference>
<evidence type="ECO:0000256" key="2">
    <source>
        <dbReference type="ARBA" id="ARBA00022723"/>
    </source>
</evidence>
<evidence type="ECO:0000259" key="6">
    <source>
        <dbReference type="PROSITE" id="PS50076"/>
    </source>
</evidence>
<name>A0A3S1B4B0_ELYCH</name>
<feature type="domain" description="DPH-type MB" evidence="7">
    <location>
        <begin position="104"/>
        <end position="160"/>
    </location>
</feature>
<evidence type="ECO:0000313" key="8">
    <source>
        <dbReference type="EMBL" id="RUS71619.1"/>
    </source>
</evidence>
<keyword evidence="9" id="KW-1185">Reference proteome</keyword>
<dbReference type="CDD" id="cd06257">
    <property type="entry name" value="DnaJ"/>
    <property type="match status" value="1"/>
</dbReference>
<dbReference type="SUPFAM" id="SSF46565">
    <property type="entry name" value="Chaperone J-domain"/>
    <property type="match status" value="1"/>
</dbReference>
<dbReference type="AlphaFoldDB" id="A0A3S1B4B0"/>
<accession>A0A3S1B4B0</accession>
<feature type="compositionally biased region" description="Basic and acidic residues" evidence="5">
    <location>
        <begin position="31"/>
        <end position="41"/>
    </location>
</feature>
<sequence length="160" mass="18324">MENLYEILQCAPTASRDELRRAYTRLALQHHPDKTAQRRAAENSALSAPSENLNNGSSSVTKDKSSDSEFVKIDLAWKVLGNDDLRAEYDIKWQDRCLMQEHPVQDSIPFDDFDFDPSEEIYSYPCRCGSEFLFTDFDRQLLCDYVCCGTCSLTVKIIYG</sequence>
<dbReference type="InterPro" id="IPR001623">
    <property type="entry name" value="DnaJ_domain"/>
</dbReference>
<keyword evidence="2" id="KW-0479">Metal-binding</keyword>
<feature type="region of interest" description="Disordered" evidence="5">
    <location>
        <begin position="31"/>
        <end position="67"/>
    </location>
</feature>
<dbReference type="PANTHER" id="PTHR45255">
    <property type="entry name" value="DNAJ HOMOLOG SUBFAMILY C MEMBER 24"/>
    <property type="match status" value="1"/>
</dbReference>
<dbReference type="GO" id="GO:0008198">
    <property type="term" value="F:ferrous iron binding"/>
    <property type="evidence" value="ECO:0007669"/>
    <property type="project" value="TreeGrafter"/>
</dbReference>
<evidence type="ECO:0000256" key="3">
    <source>
        <dbReference type="ARBA" id="ARBA00022833"/>
    </source>
</evidence>
<evidence type="ECO:0008006" key="10">
    <source>
        <dbReference type="Google" id="ProtNLM"/>
    </source>
</evidence>
<dbReference type="Pfam" id="PF05207">
    <property type="entry name" value="Zn_ribbon_CSL"/>
    <property type="match status" value="1"/>
</dbReference>
<dbReference type="InterPro" id="IPR036671">
    <property type="entry name" value="DPH_MB_sf"/>
</dbReference>
<comment type="similarity">
    <text evidence="1">Belongs to the DPH4 family.</text>
</comment>
<reference evidence="8 9" key="1">
    <citation type="submission" date="2019-01" db="EMBL/GenBank/DDBJ databases">
        <title>A draft genome assembly of the solar-powered sea slug Elysia chlorotica.</title>
        <authorList>
            <person name="Cai H."/>
            <person name="Li Q."/>
            <person name="Fang X."/>
            <person name="Li J."/>
            <person name="Curtis N.E."/>
            <person name="Altenburger A."/>
            <person name="Shibata T."/>
            <person name="Feng M."/>
            <person name="Maeda T."/>
            <person name="Schwartz J.A."/>
            <person name="Shigenobu S."/>
            <person name="Lundholm N."/>
            <person name="Nishiyama T."/>
            <person name="Yang H."/>
            <person name="Hasebe M."/>
            <person name="Li S."/>
            <person name="Pierce S.K."/>
            <person name="Wang J."/>
        </authorList>
    </citation>
    <scope>NUCLEOTIDE SEQUENCE [LARGE SCALE GENOMIC DNA]</scope>
    <source>
        <strain evidence="8">EC2010</strain>
        <tissue evidence="8">Whole organism of an adult</tissue>
    </source>
</reference>
<feature type="domain" description="J" evidence="6">
    <location>
        <begin position="3"/>
        <end position="93"/>
    </location>
</feature>
<dbReference type="GO" id="GO:0001671">
    <property type="term" value="F:ATPase activator activity"/>
    <property type="evidence" value="ECO:0007669"/>
    <property type="project" value="TreeGrafter"/>
</dbReference>
<evidence type="ECO:0000259" key="7">
    <source>
        <dbReference type="PROSITE" id="PS51074"/>
    </source>
</evidence>
<evidence type="ECO:0000256" key="5">
    <source>
        <dbReference type="SAM" id="MobiDB-lite"/>
    </source>
</evidence>
<protein>
    <recommendedName>
        <fullName evidence="10">DPH-type MB domain-containing protein</fullName>
    </recommendedName>
</protein>
<dbReference type="Gene3D" id="3.10.660.10">
    <property type="entry name" value="DPH Zinc finger"/>
    <property type="match status" value="1"/>
</dbReference>
<organism evidence="8 9">
    <name type="scientific">Elysia chlorotica</name>
    <name type="common">Eastern emerald elysia</name>
    <name type="synonym">Sea slug</name>
    <dbReference type="NCBI Taxonomy" id="188477"/>
    <lineage>
        <taxon>Eukaryota</taxon>
        <taxon>Metazoa</taxon>
        <taxon>Spiralia</taxon>
        <taxon>Lophotrochozoa</taxon>
        <taxon>Mollusca</taxon>
        <taxon>Gastropoda</taxon>
        <taxon>Heterobranchia</taxon>
        <taxon>Euthyneura</taxon>
        <taxon>Panpulmonata</taxon>
        <taxon>Sacoglossa</taxon>
        <taxon>Placobranchoidea</taxon>
        <taxon>Plakobranchidae</taxon>
        <taxon>Elysia</taxon>
    </lineage>
</organism>
<feature type="non-terminal residue" evidence="8">
    <location>
        <position position="160"/>
    </location>
</feature>
<dbReference type="OrthoDB" id="66964at2759"/>
<gene>
    <name evidence="8" type="ORF">EGW08_020611</name>
</gene>
<dbReference type="SUPFAM" id="SSF144217">
    <property type="entry name" value="CSL zinc finger"/>
    <property type="match status" value="1"/>
</dbReference>
<dbReference type="Gene3D" id="1.10.287.110">
    <property type="entry name" value="DnaJ domain"/>
    <property type="match status" value="1"/>
</dbReference>
<proteinExistence type="inferred from homology"/>
<evidence type="ECO:0000256" key="1">
    <source>
        <dbReference type="ARBA" id="ARBA00006169"/>
    </source>
</evidence>
<keyword evidence="4" id="KW-0408">Iron</keyword>
<dbReference type="InterPro" id="IPR036869">
    <property type="entry name" value="J_dom_sf"/>
</dbReference>
<dbReference type="PROSITE" id="PS50076">
    <property type="entry name" value="DNAJ_2"/>
    <property type="match status" value="1"/>
</dbReference>
<dbReference type="SMART" id="SM00271">
    <property type="entry name" value="DnaJ"/>
    <property type="match status" value="1"/>
</dbReference>
<comment type="caution">
    <text evidence="8">The sequence shown here is derived from an EMBL/GenBank/DDBJ whole genome shotgun (WGS) entry which is preliminary data.</text>
</comment>
<evidence type="ECO:0000313" key="9">
    <source>
        <dbReference type="Proteomes" id="UP000271974"/>
    </source>
</evidence>
<keyword evidence="3" id="KW-0862">Zinc</keyword>
<dbReference type="EMBL" id="RQTK01001186">
    <property type="protein sequence ID" value="RUS71619.1"/>
    <property type="molecule type" value="Genomic_DNA"/>
</dbReference>
<feature type="compositionally biased region" description="Polar residues" evidence="5">
    <location>
        <begin position="44"/>
        <end position="56"/>
    </location>
</feature>
<dbReference type="STRING" id="188477.A0A3S1B4B0"/>
<dbReference type="InterPro" id="IPR007872">
    <property type="entry name" value="DPH_MB_dom"/>
</dbReference>